<protein>
    <submittedName>
        <fullName evidence="2">Uncharacterized protein</fullName>
    </submittedName>
</protein>
<feature type="transmembrane region" description="Helical" evidence="1">
    <location>
        <begin position="6"/>
        <end position="26"/>
    </location>
</feature>
<keyword evidence="1" id="KW-0472">Membrane</keyword>
<evidence type="ECO:0000256" key="1">
    <source>
        <dbReference type="SAM" id="Phobius"/>
    </source>
</evidence>
<keyword evidence="1" id="KW-1133">Transmembrane helix</keyword>
<reference evidence="2" key="1">
    <citation type="journal article" date="2021" name="Proc. Natl. Acad. Sci. U.S.A.">
        <title>A Catalog of Tens of Thousands of Viruses from Human Metagenomes Reveals Hidden Associations with Chronic Diseases.</title>
        <authorList>
            <person name="Tisza M.J."/>
            <person name="Buck C.B."/>
        </authorList>
    </citation>
    <scope>NUCLEOTIDE SEQUENCE</scope>
    <source>
        <strain evidence="2">CtHip2</strain>
    </source>
</reference>
<proteinExistence type="predicted"/>
<dbReference type="EMBL" id="BK032497">
    <property type="protein sequence ID" value="DAF42793.1"/>
    <property type="molecule type" value="Genomic_DNA"/>
</dbReference>
<name>A0A8S5RW01_9CAUD</name>
<sequence length="38" mass="4517">MFLIAIILAFIYLASFHLFIVILYNFNFNYATIKSNEK</sequence>
<organism evidence="2">
    <name type="scientific">Siphoviridae sp. ctHip2</name>
    <dbReference type="NCBI Taxonomy" id="2827830"/>
    <lineage>
        <taxon>Viruses</taxon>
        <taxon>Duplodnaviria</taxon>
        <taxon>Heunggongvirae</taxon>
        <taxon>Uroviricota</taxon>
        <taxon>Caudoviricetes</taxon>
    </lineage>
</organism>
<evidence type="ECO:0000313" key="2">
    <source>
        <dbReference type="EMBL" id="DAF42793.1"/>
    </source>
</evidence>
<accession>A0A8S5RW01</accession>
<keyword evidence="1" id="KW-0812">Transmembrane</keyword>